<dbReference type="AlphaFoldDB" id="A0A9X6NBP2"/>
<evidence type="ECO:0000313" key="3">
    <source>
        <dbReference type="Proteomes" id="UP000192578"/>
    </source>
</evidence>
<dbReference type="InterPro" id="IPR027901">
    <property type="entry name" value="CFAP90"/>
</dbReference>
<proteinExistence type="predicted"/>
<reference evidence="3" key="1">
    <citation type="submission" date="2017-01" db="EMBL/GenBank/DDBJ databases">
        <title>Comparative genomics of anhydrobiosis in the tardigrade Hypsibius dujardini.</title>
        <authorList>
            <person name="Yoshida Y."/>
            <person name="Koutsovoulos G."/>
            <person name="Laetsch D."/>
            <person name="Stevens L."/>
            <person name="Kumar S."/>
            <person name="Horikawa D."/>
            <person name="Ishino K."/>
            <person name="Komine S."/>
            <person name="Tomita M."/>
            <person name="Blaxter M."/>
            <person name="Arakawa K."/>
        </authorList>
    </citation>
    <scope>NUCLEOTIDE SEQUENCE [LARGE SCALE GENOMIC DNA]</scope>
    <source>
        <strain evidence="3">Z151</strain>
    </source>
</reference>
<organism evidence="2 3">
    <name type="scientific">Hypsibius exemplaris</name>
    <name type="common">Freshwater tardigrade</name>
    <dbReference type="NCBI Taxonomy" id="2072580"/>
    <lineage>
        <taxon>Eukaryota</taxon>
        <taxon>Metazoa</taxon>
        <taxon>Ecdysozoa</taxon>
        <taxon>Tardigrada</taxon>
        <taxon>Eutardigrada</taxon>
        <taxon>Parachela</taxon>
        <taxon>Hypsibioidea</taxon>
        <taxon>Hypsibiidae</taxon>
        <taxon>Hypsibius</taxon>
    </lineage>
</organism>
<dbReference type="Proteomes" id="UP000192578">
    <property type="component" value="Unassembled WGS sequence"/>
</dbReference>
<evidence type="ECO:0000256" key="1">
    <source>
        <dbReference type="SAM" id="MobiDB-lite"/>
    </source>
</evidence>
<dbReference type="EMBL" id="MTYJ01000188">
    <property type="protein sequence ID" value="OWA50308.1"/>
    <property type="molecule type" value="Genomic_DNA"/>
</dbReference>
<name>A0A9X6NBP2_HYPEX</name>
<evidence type="ECO:0000313" key="2">
    <source>
        <dbReference type="EMBL" id="OWA50308.1"/>
    </source>
</evidence>
<feature type="region of interest" description="Disordered" evidence="1">
    <location>
        <begin position="84"/>
        <end position="106"/>
    </location>
</feature>
<dbReference type="OrthoDB" id="10057935at2759"/>
<dbReference type="Pfam" id="PF15074">
    <property type="entry name" value="CFAP90"/>
    <property type="match status" value="1"/>
</dbReference>
<accession>A0A9X6NBP2</accession>
<protein>
    <submittedName>
        <fullName evidence="2">Uncharacterized protein</fullName>
    </submittedName>
</protein>
<comment type="caution">
    <text evidence="2">The sequence shown here is derived from an EMBL/GenBank/DDBJ whole genome shotgun (WGS) entry which is preliminary data.</text>
</comment>
<sequence length="192" mass="22048">MASEGEPATAAQNNVVLLPQPPTNAKGYPEVNPKITLGITHFGVHYIMQDHPLKIGSVGYVPPRRTEIPLDSYYNTPNALRKILKDDPPSQYGYDQKSRHENRKHNRHHCLHIQKEEDSRPVPLLSSSEIGRYWKEDATIDIYKFPRPHIPSIQQEFYSRNGVVPEEMRPQLRPVAGSQQVNITVDDKKFYK</sequence>
<keyword evidence="3" id="KW-1185">Reference proteome</keyword>
<gene>
    <name evidence="2" type="ORF">BV898_14829</name>
</gene>